<evidence type="ECO:0000256" key="1">
    <source>
        <dbReference type="ARBA" id="ARBA00023015"/>
    </source>
</evidence>
<feature type="region of interest" description="Disordered" evidence="3">
    <location>
        <begin position="76"/>
        <end position="260"/>
    </location>
</feature>
<reference evidence="4 5" key="1">
    <citation type="submission" date="2021-02" db="EMBL/GenBank/DDBJ databases">
        <title>Actinophytocola xerophila sp. nov., isolated from soil of cotton cropping field.</title>
        <authorList>
            <person name="Huang R."/>
            <person name="Chen X."/>
            <person name="Ge X."/>
            <person name="Liu W."/>
        </authorList>
    </citation>
    <scope>NUCLEOTIDE SEQUENCE [LARGE SCALE GENOMIC DNA]</scope>
    <source>
        <strain evidence="4 5">S1-96</strain>
    </source>
</reference>
<keyword evidence="2" id="KW-0804">Transcription</keyword>
<feature type="compositionally biased region" description="Basic and acidic residues" evidence="3">
    <location>
        <begin position="130"/>
        <end position="141"/>
    </location>
</feature>
<dbReference type="Proteomes" id="UP001156441">
    <property type="component" value="Unassembled WGS sequence"/>
</dbReference>
<dbReference type="Gene3D" id="1.10.10.1320">
    <property type="entry name" value="Anti-sigma factor, zinc-finger domain"/>
    <property type="match status" value="1"/>
</dbReference>
<gene>
    <name evidence="4" type="ORF">JT362_11165</name>
</gene>
<evidence type="ECO:0000313" key="5">
    <source>
        <dbReference type="Proteomes" id="UP001156441"/>
    </source>
</evidence>
<protein>
    <recommendedName>
        <fullName evidence="6">Zinc-finger domain-containing protein</fullName>
    </recommendedName>
</protein>
<organism evidence="4 5">
    <name type="scientific">Actinophytocola gossypii</name>
    <dbReference type="NCBI Taxonomy" id="2812003"/>
    <lineage>
        <taxon>Bacteria</taxon>
        <taxon>Bacillati</taxon>
        <taxon>Actinomycetota</taxon>
        <taxon>Actinomycetes</taxon>
        <taxon>Pseudonocardiales</taxon>
        <taxon>Pseudonocardiaceae</taxon>
    </lineage>
</organism>
<keyword evidence="5" id="KW-1185">Reference proteome</keyword>
<feature type="region of interest" description="Disordered" evidence="3">
    <location>
        <begin position="287"/>
        <end position="310"/>
    </location>
</feature>
<sequence length="413" mass="43210">MTAPRHVDVGAYVLGIFDPPDEAAYEEHFAQCERCRREFIELADMPSVLDTLKPAAPEVTPPPLSALIDFSKLRQTDGAPTPAVPPQQRPNGATQPHRIPRPHRDGAPPRNGTARPRPEDAAPRNGVARPRTEGAPHRNDVARPPTEGAPHRNDVARPPTEGAPHRNDVARPLPSPPNERPRVNGNPLPPRSDRRPAPPAPGSAQHSTPAMRPAAPEPGSAQHSTPAMRPAAPAKPPVTPSKAKPRDTRPAGRAGGPRNRKPVWLSAAAAVLVALTVGVVVSLSSGEDPATQVADPGTSAPATPPSGAVAGAHVVSGTDPETGVTAIITIEPISGGTQVDLSLYAIDGPQRGRLVAVSRFGEREEVTAFDVPEGRAGRGEAIEVSGVVPFAQGDITRFEVHGNGIEPLLVVPT</sequence>
<evidence type="ECO:0000256" key="3">
    <source>
        <dbReference type="SAM" id="MobiDB-lite"/>
    </source>
</evidence>
<evidence type="ECO:0000313" key="4">
    <source>
        <dbReference type="EMBL" id="MCT2583677.1"/>
    </source>
</evidence>
<comment type="caution">
    <text evidence="4">The sequence shown here is derived from an EMBL/GenBank/DDBJ whole genome shotgun (WGS) entry which is preliminary data.</text>
</comment>
<proteinExistence type="predicted"/>
<dbReference type="InterPro" id="IPR041916">
    <property type="entry name" value="Anti_sigma_zinc_sf"/>
</dbReference>
<keyword evidence="1" id="KW-0805">Transcription regulation</keyword>
<dbReference type="RefSeq" id="WP_260191065.1">
    <property type="nucleotide sequence ID" value="NZ_JAFFZE010000010.1"/>
</dbReference>
<dbReference type="EMBL" id="JAFFZE010000010">
    <property type="protein sequence ID" value="MCT2583677.1"/>
    <property type="molecule type" value="Genomic_DNA"/>
</dbReference>
<evidence type="ECO:0000256" key="2">
    <source>
        <dbReference type="ARBA" id="ARBA00023163"/>
    </source>
</evidence>
<name>A0ABT2J741_9PSEU</name>
<evidence type="ECO:0008006" key="6">
    <source>
        <dbReference type="Google" id="ProtNLM"/>
    </source>
</evidence>
<accession>A0ABT2J741</accession>